<evidence type="ECO:0000313" key="10">
    <source>
        <dbReference type="Proteomes" id="UP000777482"/>
    </source>
</evidence>
<dbReference type="OrthoDB" id="10266696at2759"/>
<reference evidence="9 10" key="1">
    <citation type="submission" date="2020-11" db="EMBL/GenBank/DDBJ databases">
        <title>Kefir isolates.</title>
        <authorList>
            <person name="Marcisauskas S."/>
            <person name="Kim Y."/>
            <person name="Blasche S."/>
        </authorList>
    </citation>
    <scope>NUCLEOTIDE SEQUENCE [LARGE SCALE GENOMIC DNA]</scope>
    <source>
        <strain evidence="9 10">KR</strain>
    </source>
</reference>
<dbReference type="InterPro" id="IPR038508">
    <property type="entry name" value="ArfGAP_dom_sf"/>
</dbReference>
<gene>
    <name evidence="9" type="primary">SMAP2</name>
    <name evidence="9" type="ORF">C6P46_003781</name>
</gene>
<feature type="compositionally biased region" description="Low complexity" evidence="6">
    <location>
        <begin position="295"/>
        <end position="306"/>
    </location>
</feature>
<dbReference type="SUPFAM" id="SSF57863">
    <property type="entry name" value="ArfGap/RecO-like zinc finger"/>
    <property type="match status" value="1"/>
</dbReference>
<evidence type="ECO:0000313" key="9">
    <source>
        <dbReference type="EMBL" id="KAG0661890.1"/>
    </source>
</evidence>
<feature type="domain" description="Arf-GAP" evidence="8">
    <location>
        <begin position="785"/>
        <end position="912"/>
    </location>
</feature>
<dbReference type="SUPFAM" id="SSF103657">
    <property type="entry name" value="BAR/IMD domain-like"/>
    <property type="match status" value="1"/>
</dbReference>
<dbReference type="EMBL" id="PUHQ01000031">
    <property type="protein sequence ID" value="KAG0661890.1"/>
    <property type="molecule type" value="Genomic_DNA"/>
</dbReference>
<dbReference type="Proteomes" id="UP000777482">
    <property type="component" value="Unassembled WGS sequence"/>
</dbReference>
<dbReference type="GO" id="GO:0005737">
    <property type="term" value="C:cytoplasm"/>
    <property type="evidence" value="ECO:0007669"/>
    <property type="project" value="InterPro"/>
</dbReference>
<dbReference type="GO" id="GO:0005096">
    <property type="term" value="F:GTPase activator activity"/>
    <property type="evidence" value="ECO:0007669"/>
    <property type="project" value="UniProtKB-KW"/>
</dbReference>
<name>A0A9P7B675_RHOMI</name>
<feature type="region of interest" description="Disordered" evidence="6">
    <location>
        <begin position="246"/>
        <end position="444"/>
    </location>
</feature>
<dbReference type="Pfam" id="PF16746">
    <property type="entry name" value="BAR_3"/>
    <property type="match status" value="1"/>
</dbReference>
<dbReference type="Pfam" id="PF00169">
    <property type="entry name" value="PH"/>
    <property type="match status" value="1"/>
</dbReference>
<keyword evidence="1" id="KW-0343">GTPase activation</keyword>
<keyword evidence="2" id="KW-0479">Metal-binding</keyword>
<dbReference type="Gene3D" id="1.10.220.150">
    <property type="entry name" value="Arf GTPase activating protein"/>
    <property type="match status" value="1"/>
</dbReference>
<comment type="caution">
    <text evidence="9">The sequence shown here is derived from an EMBL/GenBank/DDBJ whole genome shotgun (WGS) entry which is preliminary data.</text>
</comment>
<sequence length="929" mass="100208">MQDGPLYRATLASLERRASNLRSALKQLVRALDASLHALLADAQAQATLDQVLQDLSAGGSLTSQSDTLNGLYDRQLRTARGHSRRALQREVERTREISERIRGAIDRIKGVEERKKSFEADAKRYYDELAKYLARSDPDPVKLAHLDAKQAERAEAFQKLRIEYYAFLEGLVDGEERAVAEWLTSWATAQVAEEEPNLVLSSTTTTEPANLHPPSEKRETPSLPAADHQLSPAIQDIPVYIVDAVSAPPPQRSPSNNTLATTELLSSDDGHSSAPATSIHSALSRVTTGGGETTGTSPAGGASALSREDEKRRRRRTSLPHFGFGSPTHTPPPGSTPKEEKDWLSSTHDGGTRERLKGFFRSAHQSISAAMPSSPSSSFAAQQPSSPSLLLSGGFPLQGSSASTSTSTSQIQSHPTTSPLPSPRLPVAAPPAPPPVPESDGPIRRKEGFLYATESGQRHTQSGDGGARYQRFWVVLEDQLTEYDKWTDAMQVHGTPINLRYATARQSRQSQHAGERRFAFEVLTPEWRRVYQASSEVECREWVEAIQSRVESFLNGTSSIRYFDSSHLQGGDHPLASFGGGDLAAASGGPTSPKSRLPDFLFRRASAGHARKGSRDQSKRDLKRRSQQISIPRLTIGEESGDSFFSAAASRRGVFSLSESDAAAPVDGPSSSRLGLNGLGLPFSAPFSVPGATKSSPDLTVPGSPNMAAAAAAVRRPNQRSTSAGNGEVVTRLSFEDDRGSELSLQDRAIYDAVRTWAQPGPPGEAIDVHVTSSSTTKMTTTAESKARNARRVADFASRSGNDRCADCSAANPKWASWNLGITLCIRCSGVHRSLGTHVSKVKSIDLDDWTDEQVTTLEAMGNVRSNAIFEAALPQDAHSALTDATIAPFIREKYVEGRFRKSVAPSSEAPSAEFDAAAPRALAPSFM</sequence>
<keyword evidence="3 5" id="KW-0863">Zinc-finger</keyword>
<evidence type="ECO:0000256" key="3">
    <source>
        <dbReference type="ARBA" id="ARBA00022771"/>
    </source>
</evidence>
<dbReference type="InterPro" id="IPR037278">
    <property type="entry name" value="ARFGAP/RecO"/>
</dbReference>
<dbReference type="Gene3D" id="2.30.29.30">
    <property type="entry name" value="Pleckstrin-homology domain (PH domain)/Phosphotyrosine-binding domain (PTB)"/>
    <property type="match status" value="1"/>
</dbReference>
<evidence type="ECO:0000256" key="5">
    <source>
        <dbReference type="PROSITE-ProRule" id="PRU00288"/>
    </source>
</evidence>
<dbReference type="InterPro" id="IPR001849">
    <property type="entry name" value="PH_domain"/>
</dbReference>
<organism evidence="9 10">
    <name type="scientific">Rhodotorula mucilaginosa</name>
    <name type="common">Yeast</name>
    <name type="synonym">Rhodotorula rubra</name>
    <dbReference type="NCBI Taxonomy" id="5537"/>
    <lineage>
        <taxon>Eukaryota</taxon>
        <taxon>Fungi</taxon>
        <taxon>Dikarya</taxon>
        <taxon>Basidiomycota</taxon>
        <taxon>Pucciniomycotina</taxon>
        <taxon>Microbotryomycetes</taxon>
        <taxon>Sporidiobolales</taxon>
        <taxon>Sporidiobolaceae</taxon>
        <taxon>Rhodotorula</taxon>
    </lineage>
</organism>
<evidence type="ECO:0000256" key="4">
    <source>
        <dbReference type="ARBA" id="ARBA00022833"/>
    </source>
</evidence>
<evidence type="ECO:0000256" key="6">
    <source>
        <dbReference type="SAM" id="MobiDB-lite"/>
    </source>
</evidence>
<dbReference type="Gene3D" id="1.20.1270.60">
    <property type="entry name" value="Arfaptin homology (AH) domain/BAR domain"/>
    <property type="match status" value="1"/>
</dbReference>
<feature type="region of interest" description="Disordered" evidence="6">
    <location>
        <begin position="198"/>
        <end position="225"/>
    </location>
</feature>
<dbReference type="InterPro" id="IPR004148">
    <property type="entry name" value="BAR_dom"/>
</dbReference>
<dbReference type="AlphaFoldDB" id="A0A9P7B675"/>
<keyword evidence="10" id="KW-1185">Reference proteome</keyword>
<dbReference type="InterPro" id="IPR045258">
    <property type="entry name" value="ACAP1/2/3-like"/>
</dbReference>
<protein>
    <submittedName>
        <fullName evidence="9">SPARC- modular calcium-binding protein 2</fullName>
    </submittedName>
</protein>
<evidence type="ECO:0000259" key="8">
    <source>
        <dbReference type="PROSITE" id="PS50115"/>
    </source>
</evidence>
<evidence type="ECO:0000256" key="2">
    <source>
        <dbReference type="ARBA" id="ARBA00022723"/>
    </source>
</evidence>
<feature type="compositionally biased region" description="Polar residues" evidence="6">
    <location>
        <begin position="200"/>
        <end position="209"/>
    </location>
</feature>
<dbReference type="GO" id="GO:0008270">
    <property type="term" value="F:zinc ion binding"/>
    <property type="evidence" value="ECO:0007669"/>
    <property type="project" value="UniProtKB-KW"/>
</dbReference>
<dbReference type="Pfam" id="PF01412">
    <property type="entry name" value="ArfGap"/>
    <property type="match status" value="1"/>
</dbReference>
<dbReference type="CDD" id="cd08204">
    <property type="entry name" value="ArfGap"/>
    <property type="match status" value="1"/>
</dbReference>
<feature type="compositionally biased region" description="Pro residues" evidence="6">
    <location>
        <begin position="419"/>
        <end position="438"/>
    </location>
</feature>
<dbReference type="SMART" id="SM00233">
    <property type="entry name" value="PH"/>
    <property type="match status" value="1"/>
</dbReference>
<evidence type="ECO:0000256" key="1">
    <source>
        <dbReference type="ARBA" id="ARBA00022468"/>
    </source>
</evidence>
<accession>A0A9P7B675</accession>
<dbReference type="InterPro" id="IPR001164">
    <property type="entry name" value="ArfGAP_dom"/>
</dbReference>
<dbReference type="InterPro" id="IPR027267">
    <property type="entry name" value="AH/BAR_dom_sf"/>
</dbReference>
<dbReference type="InterPro" id="IPR011993">
    <property type="entry name" value="PH-like_dom_sf"/>
</dbReference>
<dbReference type="PANTHER" id="PTHR23180">
    <property type="entry name" value="CENTAURIN/ARF"/>
    <property type="match status" value="1"/>
</dbReference>
<feature type="compositionally biased region" description="Polar residues" evidence="6">
    <location>
        <begin position="254"/>
        <end position="266"/>
    </location>
</feature>
<dbReference type="SUPFAM" id="SSF50729">
    <property type="entry name" value="PH domain-like"/>
    <property type="match status" value="1"/>
</dbReference>
<dbReference type="PANTHER" id="PTHR23180:SF160">
    <property type="entry name" value="ADP-RIBOSYLATION FACTOR GTPASE-ACTIVATING PROTEIN EFFECTOR PROTEIN 1"/>
    <property type="match status" value="1"/>
</dbReference>
<keyword evidence="4" id="KW-0862">Zinc</keyword>
<dbReference type="PROSITE" id="PS50115">
    <property type="entry name" value="ARFGAP"/>
    <property type="match status" value="1"/>
</dbReference>
<evidence type="ECO:0000259" key="7">
    <source>
        <dbReference type="PROSITE" id="PS50003"/>
    </source>
</evidence>
<feature type="compositionally biased region" description="Low complexity" evidence="6">
    <location>
        <begin position="366"/>
        <end position="418"/>
    </location>
</feature>
<dbReference type="FunFam" id="1.10.220.150:FF:000009">
    <property type="entry name" value="stromal membrane-associated protein 1 isoform X1"/>
    <property type="match status" value="1"/>
</dbReference>
<feature type="region of interest" description="Disordered" evidence="6">
    <location>
        <begin position="608"/>
        <end position="634"/>
    </location>
</feature>
<dbReference type="PRINTS" id="PR00405">
    <property type="entry name" value="REVINTRACTNG"/>
</dbReference>
<dbReference type="SMART" id="SM00105">
    <property type="entry name" value="ArfGap"/>
    <property type="match status" value="1"/>
</dbReference>
<proteinExistence type="predicted"/>
<dbReference type="PROSITE" id="PS50003">
    <property type="entry name" value="PH_DOMAIN"/>
    <property type="match status" value="1"/>
</dbReference>
<feature type="domain" description="PH" evidence="7">
    <location>
        <begin position="444"/>
        <end position="552"/>
    </location>
</feature>
<feature type="compositionally biased region" description="Polar residues" evidence="6">
    <location>
        <begin position="275"/>
        <end position="287"/>
    </location>
</feature>